<keyword evidence="3" id="KW-1185">Reference proteome</keyword>
<comment type="caution">
    <text evidence="2">The sequence shown here is derived from an EMBL/GenBank/DDBJ whole genome shotgun (WGS) entry which is preliminary data.</text>
</comment>
<evidence type="ECO:0000313" key="3">
    <source>
        <dbReference type="Proteomes" id="UP000239504"/>
    </source>
</evidence>
<dbReference type="PANTHER" id="PTHR43802">
    <property type="entry name" value="ENOYL-COA HYDRATASE"/>
    <property type="match status" value="1"/>
</dbReference>
<dbReference type="Gene3D" id="3.90.226.10">
    <property type="entry name" value="2-enoyl-CoA Hydratase, Chain A, domain 1"/>
    <property type="match status" value="1"/>
</dbReference>
<name>A0A2S7K8C5_9PROT</name>
<keyword evidence="2" id="KW-0413">Isomerase</keyword>
<reference evidence="2 3" key="1">
    <citation type="submission" date="2017-12" db="EMBL/GenBank/DDBJ databases">
        <authorList>
            <person name="Hurst M.R.H."/>
        </authorList>
    </citation>
    <scope>NUCLEOTIDE SEQUENCE [LARGE SCALE GENOMIC DNA]</scope>
    <source>
        <strain evidence="2 3">SY-3-19</strain>
    </source>
</reference>
<sequence length="251" mass="26771">MSEPLVKSHMENGVANVTLNRPDALNAFTPDLLKALIAALKEAEAKARVIVLCGAGRAFSAGVDLKLLQGATFENGKVDDIFDNVSFAAIDAIRHASAPVIAKVHGFCFTGALELALHADFILTTAETKFGDTHAKWGLRPSWGMSQNLARAVGVRRARELSFTAASFTGAEAERWGLANAAFPDKETLDAETAKRAAAIAAASPGAVAAYKDLYRLAEENPALETALAEEQRRDYPEITDTAARLKGFSK</sequence>
<dbReference type="PANTHER" id="PTHR43802:SF1">
    <property type="entry name" value="IP11341P-RELATED"/>
    <property type="match status" value="1"/>
</dbReference>
<dbReference type="InterPro" id="IPR029045">
    <property type="entry name" value="ClpP/crotonase-like_dom_sf"/>
</dbReference>
<organism evidence="2 3">
    <name type="scientific">Hyphococcus luteus</name>
    <dbReference type="NCBI Taxonomy" id="2058213"/>
    <lineage>
        <taxon>Bacteria</taxon>
        <taxon>Pseudomonadati</taxon>
        <taxon>Pseudomonadota</taxon>
        <taxon>Alphaproteobacteria</taxon>
        <taxon>Parvularculales</taxon>
        <taxon>Parvularculaceae</taxon>
        <taxon>Hyphococcus</taxon>
    </lineage>
</organism>
<dbReference type="OrthoDB" id="9775794at2"/>
<dbReference type="CDD" id="cd06558">
    <property type="entry name" value="crotonase-like"/>
    <property type="match status" value="1"/>
</dbReference>
<proteinExistence type="inferred from homology"/>
<dbReference type="EMBL" id="PJCH01000005">
    <property type="protein sequence ID" value="PQA88733.1"/>
    <property type="molecule type" value="Genomic_DNA"/>
</dbReference>
<dbReference type="SUPFAM" id="SSF52096">
    <property type="entry name" value="ClpP/crotonase"/>
    <property type="match status" value="1"/>
</dbReference>
<dbReference type="RefSeq" id="WP_104829972.1">
    <property type="nucleotide sequence ID" value="NZ_PJCH01000005.1"/>
</dbReference>
<dbReference type="Pfam" id="PF00378">
    <property type="entry name" value="ECH_1"/>
    <property type="match status" value="1"/>
</dbReference>
<dbReference type="Proteomes" id="UP000239504">
    <property type="component" value="Unassembled WGS sequence"/>
</dbReference>
<dbReference type="GO" id="GO:0016853">
    <property type="term" value="F:isomerase activity"/>
    <property type="evidence" value="ECO:0007669"/>
    <property type="project" value="UniProtKB-KW"/>
</dbReference>
<protein>
    <submittedName>
        <fullName evidence="2">Enoyl-CoA hydratase/isomerase family protein</fullName>
    </submittedName>
</protein>
<evidence type="ECO:0000256" key="1">
    <source>
        <dbReference type="ARBA" id="ARBA00005254"/>
    </source>
</evidence>
<accession>A0A2S7K8C5</accession>
<evidence type="ECO:0000313" key="2">
    <source>
        <dbReference type="EMBL" id="PQA88733.1"/>
    </source>
</evidence>
<dbReference type="AlphaFoldDB" id="A0A2S7K8C5"/>
<comment type="similarity">
    <text evidence="1">Belongs to the enoyl-CoA hydratase/isomerase family.</text>
</comment>
<gene>
    <name evidence="2" type="ORF">CW354_10710</name>
</gene>
<dbReference type="InterPro" id="IPR001753">
    <property type="entry name" value="Enoyl-CoA_hydra/iso"/>
</dbReference>